<sequence>MTPPSFYGCTNNKNPRKEGKFESENRCSCPEAELYAVECKKVVCNKMNRRNLLKEKCWMAIGFIFVVMLNFDLIGLQIWLWYNKSEKYDPTRAKTSNIANAFSELHILIPTIFACISTSFILVIFCFTDFTQSALQVKYKCRQCGHEAHKTYEMREEFSRGFGDTFSEWGRYTNLCEPEVTLKKTDYNDIEDEFRAMCQCYVHVFHDSRVWTKKLMKRIS</sequence>
<proteinExistence type="predicted"/>
<organism evidence="2 3">
    <name type="scientific">Heterodera trifolii</name>
    <dbReference type="NCBI Taxonomy" id="157864"/>
    <lineage>
        <taxon>Eukaryota</taxon>
        <taxon>Metazoa</taxon>
        <taxon>Ecdysozoa</taxon>
        <taxon>Nematoda</taxon>
        <taxon>Chromadorea</taxon>
        <taxon>Rhabditida</taxon>
        <taxon>Tylenchina</taxon>
        <taxon>Tylenchomorpha</taxon>
        <taxon>Tylenchoidea</taxon>
        <taxon>Heteroderidae</taxon>
        <taxon>Heteroderinae</taxon>
        <taxon>Heterodera</taxon>
    </lineage>
</organism>
<keyword evidence="3" id="KW-1185">Reference proteome</keyword>
<keyword evidence="1" id="KW-1133">Transmembrane helix</keyword>
<dbReference type="EMBL" id="JBICBT010001324">
    <property type="protein sequence ID" value="KAL3073099.1"/>
    <property type="molecule type" value="Genomic_DNA"/>
</dbReference>
<dbReference type="AlphaFoldDB" id="A0ABD2HXN8"/>
<feature type="transmembrane region" description="Helical" evidence="1">
    <location>
        <begin position="107"/>
        <end position="130"/>
    </location>
</feature>
<evidence type="ECO:0000256" key="1">
    <source>
        <dbReference type="SAM" id="Phobius"/>
    </source>
</evidence>
<keyword evidence="1" id="KW-0472">Membrane</keyword>
<comment type="caution">
    <text evidence="2">The sequence shown here is derived from an EMBL/GenBank/DDBJ whole genome shotgun (WGS) entry which is preliminary data.</text>
</comment>
<protein>
    <submittedName>
        <fullName evidence="2">Uncharacterized protein</fullName>
    </submittedName>
</protein>
<reference evidence="2 3" key="1">
    <citation type="submission" date="2024-10" db="EMBL/GenBank/DDBJ databases">
        <authorList>
            <person name="Kim D."/>
        </authorList>
    </citation>
    <scope>NUCLEOTIDE SEQUENCE [LARGE SCALE GENOMIC DNA]</scope>
    <source>
        <strain evidence="2">BH-2024</strain>
    </source>
</reference>
<name>A0ABD2HXN8_9BILA</name>
<dbReference type="Proteomes" id="UP001620626">
    <property type="component" value="Unassembled WGS sequence"/>
</dbReference>
<evidence type="ECO:0000313" key="2">
    <source>
        <dbReference type="EMBL" id="KAL3073099.1"/>
    </source>
</evidence>
<gene>
    <name evidence="2" type="ORF">niasHT_035375</name>
</gene>
<feature type="transmembrane region" description="Helical" evidence="1">
    <location>
        <begin position="57"/>
        <end position="82"/>
    </location>
</feature>
<evidence type="ECO:0000313" key="3">
    <source>
        <dbReference type="Proteomes" id="UP001620626"/>
    </source>
</evidence>
<accession>A0ABD2HXN8</accession>
<keyword evidence="1" id="KW-0812">Transmembrane</keyword>